<dbReference type="Pfam" id="PF00908">
    <property type="entry name" value="dTDP_sugar_isom"/>
    <property type="match status" value="1"/>
</dbReference>
<dbReference type="PANTHER" id="PTHR21047:SF2">
    <property type="entry name" value="THYMIDINE DIPHOSPHO-4-KETO-RHAMNOSE 3,5-EPIMERASE"/>
    <property type="match status" value="1"/>
</dbReference>
<accession>A0A917Y9P8</accession>
<comment type="caution">
    <text evidence="5">The sequence shown here is derived from an EMBL/GenBank/DDBJ whole genome shotgun (WGS) entry which is preliminary data.</text>
</comment>
<dbReference type="Gene3D" id="2.60.120.10">
    <property type="entry name" value="Jelly Rolls"/>
    <property type="match status" value="1"/>
</dbReference>
<protein>
    <submittedName>
        <fullName evidence="5">dTDP-4-dehydrorhamnose 3,5-epimerase</fullName>
    </submittedName>
</protein>
<dbReference type="GO" id="GO:0008830">
    <property type="term" value="F:dTDP-4-dehydrorhamnose 3,5-epimerase activity"/>
    <property type="evidence" value="ECO:0007669"/>
    <property type="project" value="InterPro"/>
</dbReference>
<dbReference type="GO" id="GO:0019305">
    <property type="term" value="P:dTDP-rhamnose biosynthetic process"/>
    <property type="evidence" value="ECO:0007669"/>
    <property type="project" value="TreeGrafter"/>
</dbReference>
<dbReference type="Proteomes" id="UP000600365">
    <property type="component" value="Unassembled WGS sequence"/>
</dbReference>
<feature type="active site" description="Proton acceptor" evidence="3">
    <location>
        <position position="62"/>
    </location>
</feature>
<dbReference type="SUPFAM" id="SSF51182">
    <property type="entry name" value="RmlC-like cupins"/>
    <property type="match status" value="1"/>
</dbReference>
<dbReference type="InterPro" id="IPR011051">
    <property type="entry name" value="RmlC_Cupin_sf"/>
</dbReference>
<evidence type="ECO:0000256" key="4">
    <source>
        <dbReference type="PIRSR" id="PIRSR600888-3"/>
    </source>
</evidence>
<feature type="site" description="Participates in a stacking interaction with the thymidine ring of dTDP-4-oxo-6-deoxyglucose" evidence="4">
    <location>
        <position position="138"/>
    </location>
</feature>
<gene>
    <name evidence="5" type="primary">rfbC</name>
    <name evidence="5" type="ORF">GCM10011579_053440</name>
</gene>
<dbReference type="RefSeq" id="WP_189188615.1">
    <property type="nucleotide sequence ID" value="NZ_BMMM01000010.1"/>
</dbReference>
<evidence type="ECO:0000256" key="3">
    <source>
        <dbReference type="PIRSR" id="PIRSR600888-1"/>
    </source>
</evidence>
<feature type="active site" description="Proton donor" evidence="3">
    <location>
        <position position="132"/>
    </location>
</feature>
<dbReference type="CDD" id="cd00438">
    <property type="entry name" value="cupin_RmlC"/>
    <property type="match status" value="1"/>
</dbReference>
<organism evidence="5 6">
    <name type="scientific">Streptomyces albiflavescens</name>
    <dbReference type="NCBI Taxonomy" id="1623582"/>
    <lineage>
        <taxon>Bacteria</taxon>
        <taxon>Bacillati</taxon>
        <taxon>Actinomycetota</taxon>
        <taxon>Actinomycetes</taxon>
        <taxon>Kitasatosporales</taxon>
        <taxon>Streptomycetaceae</taxon>
        <taxon>Streptomyces</taxon>
    </lineage>
</organism>
<sequence length="201" mass="21517">MDVRELAVPRAWRITPHQLSDRRGSFFELHRHSQVIEATGRPFPVAQVNFSSSRRGTLRGIHGTVTPPGQAKVVTCVRGAVLDVVVDTRLGSPTFGTYDMTRLDAESGAAVYLSEGLGHGFLALTDDACVCYLCSSEFVPGSQVDINALDPELGIPWGLTEQPLMSDKDASAMSLAEAAAAGLLPTYEECLALEAGLRTTV</sequence>
<keyword evidence="2" id="KW-0413">Isomerase</keyword>
<evidence type="ECO:0000256" key="2">
    <source>
        <dbReference type="ARBA" id="ARBA00023235"/>
    </source>
</evidence>
<evidence type="ECO:0000313" key="5">
    <source>
        <dbReference type="EMBL" id="GGN74412.1"/>
    </source>
</evidence>
<comment type="similarity">
    <text evidence="1">Belongs to the dTDP-4-dehydrorhamnose 3,5-epimerase family.</text>
</comment>
<dbReference type="InterPro" id="IPR014710">
    <property type="entry name" value="RmlC-like_jellyroll"/>
</dbReference>
<dbReference type="GO" id="GO:0005829">
    <property type="term" value="C:cytosol"/>
    <property type="evidence" value="ECO:0007669"/>
    <property type="project" value="TreeGrafter"/>
</dbReference>
<keyword evidence="6" id="KW-1185">Reference proteome</keyword>
<reference evidence="5 6" key="1">
    <citation type="journal article" date="2014" name="Int. J. Syst. Evol. Microbiol.">
        <title>Complete genome sequence of Corynebacterium casei LMG S-19264T (=DSM 44701T), isolated from a smear-ripened cheese.</title>
        <authorList>
            <consortium name="US DOE Joint Genome Institute (JGI-PGF)"/>
            <person name="Walter F."/>
            <person name="Albersmeier A."/>
            <person name="Kalinowski J."/>
            <person name="Ruckert C."/>
        </authorList>
    </citation>
    <scope>NUCLEOTIDE SEQUENCE [LARGE SCALE GENOMIC DNA]</scope>
    <source>
        <strain evidence="5 6">CGMCC 4.7111</strain>
    </source>
</reference>
<name>A0A917Y9P8_9ACTN</name>
<evidence type="ECO:0000256" key="1">
    <source>
        <dbReference type="ARBA" id="ARBA00010154"/>
    </source>
</evidence>
<dbReference type="PANTHER" id="PTHR21047">
    <property type="entry name" value="DTDP-6-DEOXY-D-GLUCOSE-3,5 EPIMERASE"/>
    <property type="match status" value="1"/>
</dbReference>
<evidence type="ECO:0000313" key="6">
    <source>
        <dbReference type="Proteomes" id="UP000600365"/>
    </source>
</evidence>
<dbReference type="EMBL" id="BMMM01000010">
    <property type="protein sequence ID" value="GGN74412.1"/>
    <property type="molecule type" value="Genomic_DNA"/>
</dbReference>
<dbReference type="GO" id="GO:0000271">
    <property type="term" value="P:polysaccharide biosynthetic process"/>
    <property type="evidence" value="ECO:0007669"/>
    <property type="project" value="TreeGrafter"/>
</dbReference>
<dbReference type="AlphaFoldDB" id="A0A917Y9P8"/>
<dbReference type="InterPro" id="IPR000888">
    <property type="entry name" value="RmlC-like"/>
</dbReference>
<proteinExistence type="inferred from homology"/>